<evidence type="ECO:0000256" key="16">
    <source>
        <dbReference type="ARBA" id="ARBA00023145"/>
    </source>
</evidence>
<evidence type="ECO:0000313" key="20">
    <source>
        <dbReference type="EMBL" id="EFN79184.1"/>
    </source>
</evidence>
<evidence type="ECO:0000256" key="10">
    <source>
        <dbReference type="ARBA" id="ARBA00022801"/>
    </source>
</evidence>
<dbReference type="InterPro" id="IPR001940">
    <property type="entry name" value="Peptidase_S1C"/>
</dbReference>
<dbReference type="InterPro" id="IPR009003">
    <property type="entry name" value="Peptidase_S1_PA"/>
</dbReference>
<dbReference type="Proteomes" id="UP000008237">
    <property type="component" value="Unassembled WGS sequence"/>
</dbReference>
<keyword evidence="14" id="KW-0496">Mitochondrion</keyword>
<dbReference type="PANTHER" id="PTHR22939:SF129">
    <property type="entry name" value="SERINE PROTEASE HTRA2, MITOCHONDRIAL"/>
    <property type="match status" value="1"/>
</dbReference>
<evidence type="ECO:0000256" key="9">
    <source>
        <dbReference type="ARBA" id="ARBA00022703"/>
    </source>
</evidence>
<dbReference type="FunCoup" id="E2BYN0">
    <property type="interactions" value="1048"/>
</dbReference>
<dbReference type="GO" id="GO:0043065">
    <property type="term" value="P:positive regulation of apoptotic process"/>
    <property type="evidence" value="ECO:0007669"/>
    <property type="project" value="TreeGrafter"/>
</dbReference>
<keyword evidence="8" id="KW-0812">Transmembrane</keyword>
<dbReference type="FunFam" id="2.40.10.120:FF:000004">
    <property type="entry name" value="Serine protease HTRA2, mitochondrial"/>
    <property type="match status" value="1"/>
</dbReference>
<dbReference type="OrthoDB" id="4217619at2759"/>
<dbReference type="InParanoid" id="E2BYN0"/>
<comment type="similarity">
    <text evidence="4">Belongs to the peptidase S1C family.</text>
</comment>
<feature type="domain" description="PDZ" evidence="19">
    <location>
        <begin position="310"/>
        <end position="414"/>
    </location>
</feature>
<dbReference type="SUPFAM" id="SSF50494">
    <property type="entry name" value="Trypsin-like serine proteases"/>
    <property type="match status" value="1"/>
</dbReference>
<dbReference type="InterPro" id="IPR041489">
    <property type="entry name" value="PDZ_6"/>
</dbReference>
<dbReference type="PROSITE" id="PS50106">
    <property type="entry name" value="PDZ"/>
    <property type="match status" value="1"/>
</dbReference>
<evidence type="ECO:0000256" key="12">
    <source>
        <dbReference type="ARBA" id="ARBA00022946"/>
    </source>
</evidence>
<evidence type="ECO:0000256" key="4">
    <source>
        <dbReference type="ARBA" id="ARBA00010541"/>
    </source>
</evidence>
<keyword evidence="7 20" id="KW-0645">Protease</keyword>
<sequence length="426" mass="47192">MVSFLSRLSWSFLVKRHTNLSRCTLTVFTEPCTQIRPLHSQQQQQRKVHEKKGNNLLTYTVFVSGLCYAIYKWKDDIWQGIKSFDVYKYSVVHATSSQPPSNSQNRDKYNFIADVVKICAPSVVYIEVKDTKRIDIFTGKPATTGNGSGFIVSEDGLILTNAHVVISRPNATVQVRLHDGSVHIGVIEDVDIESDLATVRINKTKLPVMKLGSSANIRPGEFVVAIGSPLALSNSITSGVVSSVNRNSSEIGLYNKRMGYIQTDAAITFGNSGGPLVNLDGEAIGINAMKVTVGISFAIPIDYAKEFLKKTEARRKNKGLMDQQDRHRRRYLGLTMQSLMPDILNEIQQNNKYTFLKHGVLVWNVIIGSPADNAGLQPRDIITHANGEPVVSSADIYKLLEQSGILRLKVLRGESILHIDAIPEEV</sequence>
<dbReference type="OMA" id="MAVEWSS"/>
<gene>
    <name evidence="20" type="ORF">EAI_10177</name>
</gene>
<dbReference type="Gene3D" id="2.40.10.120">
    <property type="match status" value="1"/>
</dbReference>
<dbReference type="EMBL" id="GL451499">
    <property type="protein sequence ID" value="EFN79184.1"/>
    <property type="molecule type" value="Genomic_DNA"/>
</dbReference>
<keyword evidence="15" id="KW-0472">Membrane</keyword>
<evidence type="ECO:0000256" key="18">
    <source>
        <dbReference type="ARBA" id="ARBA00035606"/>
    </source>
</evidence>
<evidence type="ECO:0000256" key="8">
    <source>
        <dbReference type="ARBA" id="ARBA00022692"/>
    </source>
</evidence>
<keyword evidence="12" id="KW-0809">Transit peptide</keyword>
<dbReference type="GO" id="GO:0006915">
    <property type="term" value="P:apoptotic process"/>
    <property type="evidence" value="ECO:0007669"/>
    <property type="project" value="UniProtKB-KW"/>
</dbReference>
<protein>
    <recommendedName>
        <fullName evidence="6">Serine protease HTRA2, mitochondrial</fullName>
        <ecNumber evidence="5">3.4.21.108</ecNumber>
    </recommendedName>
    <alternativeName>
        <fullName evidence="17">High temperature requirement protein A2</fullName>
    </alternativeName>
</protein>
<dbReference type="InterPro" id="IPR036034">
    <property type="entry name" value="PDZ_sf"/>
</dbReference>
<dbReference type="GO" id="GO:0005758">
    <property type="term" value="C:mitochondrial intermembrane space"/>
    <property type="evidence" value="ECO:0007669"/>
    <property type="project" value="UniProtKB-SubCell"/>
</dbReference>
<dbReference type="InterPro" id="IPR001478">
    <property type="entry name" value="PDZ"/>
</dbReference>
<evidence type="ECO:0000256" key="13">
    <source>
        <dbReference type="ARBA" id="ARBA00022989"/>
    </source>
</evidence>
<evidence type="ECO:0000256" key="5">
    <source>
        <dbReference type="ARBA" id="ARBA00013033"/>
    </source>
</evidence>
<comment type="subcellular location">
    <subcellularLocation>
        <location evidence="3">Mitochondrion intermembrane space</location>
        <topology evidence="3">Single-pass membrane protein</topology>
    </subcellularLocation>
    <subcellularLocation>
        <location evidence="2">Mitochondrion membrane</location>
        <topology evidence="2">Single-pass membrane protein</topology>
    </subcellularLocation>
</comment>
<dbReference type="PANTHER" id="PTHR22939">
    <property type="entry name" value="SERINE PROTEASE FAMILY S1C HTRA-RELATED"/>
    <property type="match status" value="1"/>
</dbReference>
<evidence type="ECO:0000313" key="21">
    <source>
        <dbReference type="Proteomes" id="UP000008237"/>
    </source>
</evidence>
<dbReference type="EC" id="3.4.21.108" evidence="5"/>
<evidence type="ECO:0000256" key="2">
    <source>
        <dbReference type="ARBA" id="ARBA00004304"/>
    </source>
</evidence>
<evidence type="ECO:0000256" key="7">
    <source>
        <dbReference type="ARBA" id="ARBA00022670"/>
    </source>
</evidence>
<dbReference type="PRINTS" id="PR00834">
    <property type="entry name" value="PROTEASES2C"/>
</dbReference>
<accession>E2BYN0</accession>
<evidence type="ECO:0000259" key="19">
    <source>
        <dbReference type="PROSITE" id="PS50106"/>
    </source>
</evidence>
<dbReference type="Gene3D" id="2.30.42.10">
    <property type="match status" value="1"/>
</dbReference>
<keyword evidence="11" id="KW-0720">Serine protease</keyword>
<dbReference type="GO" id="GO:0031966">
    <property type="term" value="C:mitochondrial membrane"/>
    <property type="evidence" value="ECO:0007669"/>
    <property type="project" value="UniProtKB-SubCell"/>
</dbReference>
<evidence type="ECO:0000256" key="1">
    <source>
        <dbReference type="ARBA" id="ARBA00001760"/>
    </source>
</evidence>
<dbReference type="Pfam" id="PF13365">
    <property type="entry name" value="Trypsin_2"/>
    <property type="match status" value="1"/>
</dbReference>
<dbReference type="Pfam" id="PF17820">
    <property type="entry name" value="PDZ_6"/>
    <property type="match status" value="1"/>
</dbReference>
<evidence type="ECO:0000256" key="14">
    <source>
        <dbReference type="ARBA" id="ARBA00023128"/>
    </source>
</evidence>
<dbReference type="SMART" id="SM00228">
    <property type="entry name" value="PDZ"/>
    <property type="match status" value="1"/>
</dbReference>
<keyword evidence="16" id="KW-0865">Zymogen</keyword>
<organism evidence="21">
    <name type="scientific">Harpegnathos saltator</name>
    <name type="common">Jerdon's jumping ant</name>
    <dbReference type="NCBI Taxonomy" id="610380"/>
    <lineage>
        <taxon>Eukaryota</taxon>
        <taxon>Metazoa</taxon>
        <taxon>Ecdysozoa</taxon>
        <taxon>Arthropoda</taxon>
        <taxon>Hexapoda</taxon>
        <taxon>Insecta</taxon>
        <taxon>Pterygota</taxon>
        <taxon>Neoptera</taxon>
        <taxon>Endopterygota</taxon>
        <taxon>Hymenoptera</taxon>
        <taxon>Apocrita</taxon>
        <taxon>Aculeata</taxon>
        <taxon>Formicoidea</taxon>
        <taxon>Formicidae</taxon>
        <taxon>Ponerinae</taxon>
        <taxon>Ponerini</taxon>
        <taxon>Harpegnathos</taxon>
    </lineage>
</organism>
<dbReference type="GO" id="GO:0006508">
    <property type="term" value="P:proteolysis"/>
    <property type="evidence" value="ECO:0007669"/>
    <property type="project" value="UniProtKB-KW"/>
</dbReference>
<keyword evidence="9" id="KW-0053">Apoptosis</keyword>
<proteinExistence type="inferred from homology"/>
<evidence type="ECO:0000256" key="15">
    <source>
        <dbReference type="ARBA" id="ARBA00023136"/>
    </source>
</evidence>
<keyword evidence="21" id="KW-1185">Reference proteome</keyword>
<reference evidence="20 21" key="1">
    <citation type="journal article" date="2010" name="Science">
        <title>Genomic comparison of the ants Camponotus floridanus and Harpegnathos saltator.</title>
        <authorList>
            <person name="Bonasio R."/>
            <person name="Zhang G."/>
            <person name="Ye C."/>
            <person name="Mutti N.S."/>
            <person name="Fang X."/>
            <person name="Qin N."/>
            <person name="Donahue G."/>
            <person name="Yang P."/>
            <person name="Li Q."/>
            <person name="Li C."/>
            <person name="Zhang P."/>
            <person name="Huang Z."/>
            <person name="Berger S.L."/>
            <person name="Reinberg D."/>
            <person name="Wang J."/>
            <person name="Liebig J."/>
        </authorList>
    </citation>
    <scope>NUCLEOTIDE SEQUENCE [LARGE SCALE GENOMIC DNA]</scope>
    <source>
        <strain evidence="20 21">R22 G/1</strain>
    </source>
</reference>
<dbReference type="GO" id="GO:0004252">
    <property type="term" value="F:serine-type endopeptidase activity"/>
    <property type="evidence" value="ECO:0007669"/>
    <property type="project" value="InterPro"/>
</dbReference>
<name>E2BYN0_HARSA</name>
<keyword evidence="10" id="KW-0378">Hydrolase</keyword>
<dbReference type="STRING" id="610380.E2BYN0"/>
<dbReference type="SUPFAM" id="SSF50156">
    <property type="entry name" value="PDZ domain-like"/>
    <property type="match status" value="1"/>
</dbReference>
<keyword evidence="13" id="KW-1133">Transmembrane helix</keyword>
<dbReference type="AlphaFoldDB" id="E2BYN0"/>
<evidence type="ECO:0000256" key="6">
    <source>
        <dbReference type="ARBA" id="ARBA00016929"/>
    </source>
</evidence>
<evidence type="ECO:0000256" key="17">
    <source>
        <dbReference type="ARBA" id="ARBA00029644"/>
    </source>
</evidence>
<comment type="function">
    <text evidence="18">Serine protease that shows proteolytic activity against a non-specific substrate beta-casein. Promotes or induces cell death either by direct binding to and inhibition of BIRC proteins (also called inhibitor of apoptosis proteins, IAPs), leading to an increase in caspase activity, or by a BIRC inhibition-independent, caspase-independent and serine protease activity-dependent mechanism. Can antagonize antiapoptotic activity of th/Diap1 by directly inducing the degradation of th/Diap1.</text>
</comment>
<evidence type="ECO:0000256" key="3">
    <source>
        <dbReference type="ARBA" id="ARBA00004375"/>
    </source>
</evidence>
<evidence type="ECO:0000256" key="11">
    <source>
        <dbReference type="ARBA" id="ARBA00022825"/>
    </source>
</evidence>
<comment type="catalytic activity">
    <reaction evidence="1">
        <text>Cleavage of non-polar aliphatic amino-acids at the P1 position, with a preference for Val, Ile and Met. At the P2 and P3 positions, Arg is selected most strongly with a secondary preference for other hydrophilic residues.</text>
        <dbReference type="EC" id="3.4.21.108"/>
    </reaction>
</comment>
<dbReference type="GO" id="GO:0007005">
    <property type="term" value="P:mitochondrion organization"/>
    <property type="evidence" value="ECO:0007669"/>
    <property type="project" value="UniProtKB-ARBA"/>
</dbReference>